<gene>
    <name evidence="2" type="ORF">B0I18_107276</name>
</gene>
<feature type="region of interest" description="Disordered" evidence="1">
    <location>
        <begin position="23"/>
        <end position="48"/>
    </location>
</feature>
<dbReference type="Proteomes" id="UP000240572">
    <property type="component" value="Unassembled WGS sequence"/>
</dbReference>
<reference evidence="2 3" key="1">
    <citation type="submission" date="2018-03" db="EMBL/GenBank/DDBJ databases">
        <title>Genomic Encyclopedia of Type Strains, Phase III (KMG-III): the genomes of soil and plant-associated and newly described type strains.</title>
        <authorList>
            <person name="Whitman W."/>
        </authorList>
    </citation>
    <scope>NUCLEOTIDE SEQUENCE [LARGE SCALE GENOMIC DNA]</scope>
    <source>
        <strain evidence="2 3">CGMCC 1.12700</strain>
    </source>
</reference>
<evidence type="ECO:0000313" key="3">
    <source>
        <dbReference type="Proteomes" id="UP000240572"/>
    </source>
</evidence>
<keyword evidence="3" id="KW-1185">Reference proteome</keyword>
<protein>
    <submittedName>
        <fullName evidence="2">Uncharacterized protein</fullName>
    </submittedName>
</protein>
<dbReference type="EMBL" id="PYGD01000007">
    <property type="protein sequence ID" value="PSK90864.1"/>
    <property type="molecule type" value="Genomic_DNA"/>
</dbReference>
<sequence length="67" mass="7257">MKKLEGMKKPLFEALPKTTMNKVLGGGDWCEETTGAGGREDGQANWSSDTILRDGNGVRVGFRAVML</sequence>
<comment type="caution">
    <text evidence="2">The sequence shown here is derived from an EMBL/GenBank/DDBJ whole genome shotgun (WGS) entry which is preliminary data.</text>
</comment>
<evidence type="ECO:0000256" key="1">
    <source>
        <dbReference type="SAM" id="MobiDB-lite"/>
    </source>
</evidence>
<organism evidence="2 3">
    <name type="scientific">Taibaiella chishuiensis</name>
    <dbReference type="NCBI Taxonomy" id="1434707"/>
    <lineage>
        <taxon>Bacteria</taxon>
        <taxon>Pseudomonadati</taxon>
        <taxon>Bacteroidota</taxon>
        <taxon>Chitinophagia</taxon>
        <taxon>Chitinophagales</taxon>
        <taxon>Chitinophagaceae</taxon>
        <taxon>Taibaiella</taxon>
    </lineage>
</organism>
<dbReference type="AlphaFoldDB" id="A0A2P8D0W9"/>
<name>A0A2P8D0W9_9BACT</name>
<evidence type="ECO:0000313" key="2">
    <source>
        <dbReference type="EMBL" id="PSK90864.1"/>
    </source>
</evidence>
<proteinExistence type="predicted"/>
<dbReference type="RefSeq" id="WP_106524129.1">
    <property type="nucleotide sequence ID" value="NZ_PYGD01000007.1"/>
</dbReference>
<accession>A0A2P8D0W9</accession>